<feature type="transmembrane region" description="Helical" evidence="1">
    <location>
        <begin position="151"/>
        <end position="168"/>
    </location>
</feature>
<dbReference type="STRING" id="1069081.SAMN05660197_1347"/>
<organism evidence="2 3">
    <name type="scientific">Nitratiruptor tergarcus DSM 16512</name>
    <dbReference type="NCBI Taxonomy" id="1069081"/>
    <lineage>
        <taxon>Bacteria</taxon>
        <taxon>Pseudomonadati</taxon>
        <taxon>Campylobacterota</taxon>
        <taxon>Epsilonproteobacteria</taxon>
        <taxon>Nautiliales</taxon>
        <taxon>Nitratiruptoraceae</taxon>
        <taxon>Nitratiruptor</taxon>
    </lineage>
</organism>
<keyword evidence="3" id="KW-1185">Reference proteome</keyword>
<gene>
    <name evidence="2" type="ORF">SAMN05660197_1347</name>
</gene>
<dbReference type="GO" id="GO:0016020">
    <property type="term" value="C:membrane"/>
    <property type="evidence" value="ECO:0007669"/>
    <property type="project" value="InterPro"/>
</dbReference>
<dbReference type="Proteomes" id="UP000192602">
    <property type="component" value="Unassembled WGS sequence"/>
</dbReference>
<evidence type="ECO:0000313" key="2">
    <source>
        <dbReference type="EMBL" id="SMC09530.1"/>
    </source>
</evidence>
<feature type="transmembrane region" description="Helical" evidence="1">
    <location>
        <begin position="180"/>
        <end position="197"/>
    </location>
</feature>
<reference evidence="3" key="1">
    <citation type="submission" date="2017-04" db="EMBL/GenBank/DDBJ databases">
        <authorList>
            <person name="Varghese N."/>
            <person name="Submissions S."/>
        </authorList>
    </citation>
    <scope>NUCLEOTIDE SEQUENCE [LARGE SCALE GENOMIC DNA]</scope>
    <source>
        <strain evidence="3">DSM 16512</strain>
    </source>
</reference>
<dbReference type="OrthoDB" id="5348519at2"/>
<protein>
    <submittedName>
        <fullName evidence="2">Cell division transport system permease protein</fullName>
    </submittedName>
</protein>
<dbReference type="AlphaFoldDB" id="A0A1W1WU24"/>
<accession>A0A1W1WU24</accession>
<feature type="transmembrane region" description="Helical" evidence="1">
    <location>
        <begin position="204"/>
        <end position="224"/>
    </location>
</feature>
<feature type="transmembrane region" description="Helical" evidence="1">
    <location>
        <begin position="6"/>
        <end position="27"/>
    </location>
</feature>
<proteinExistence type="predicted"/>
<evidence type="ECO:0000313" key="3">
    <source>
        <dbReference type="Proteomes" id="UP000192602"/>
    </source>
</evidence>
<dbReference type="GO" id="GO:0051301">
    <property type="term" value="P:cell division"/>
    <property type="evidence" value="ECO:0007669"/>
    <property type="project" value="UniProtKB-KW"/>
</dbReference>
<keyword evidence="1" id="KW-1133">Transmembrane helix</keyword>
<dbReference type="PANTHER" id="PTHR47755">
    <property type="entry name" value="CELL DIVISION PROTEIN FTSX"/>
    <property type="match status" value="1"/>
</dbReference>
<keyword evidence="1" id="KW-0472">Membrane</keyword>
<keyword evidence="2" id="KW-0131">Cell cycle</keyword>
<keyword evidence="1" id="KW-0812">Transmembrane</keyword>
<dbReference type="EMBL" id="FWWZ01000001">
    <property type="protein sequence ID" value="SMC09530.1"/>
    <property type="molecule type" value="Genomic_DNA"/>
</dbReference>
<evidence type="ECO:0000256" key="1">
    <source>
        <dbReference type="SAM" id="Phobius"/>
    </source>
</evidence>
<dbReference type="RefSeq" id="WP_084275753.1">
    <property type="nucleotide sequence ID" value="NZ_AP026671.1"/>
</dbReference>
<dbReference type="GO" id="GO:0032153">
    <property type="term" value="C:cell division site"/>
    <property type="evidence" value="ECO:0007669"/>
    <property type="project" value="TreeGrafter"/>
</dbReference>
<keyword evidence="2" id="KW-0132">Cell division</keyword>
<sequence>MRSLKNHISLIIPLFAILFAVEFYFIIDKIIINYENNLNKDYSIVVVAKKKLTLQEIRVHIPDIQKIQPIDSTLFLKRLQTNGIELDTKELKNFLPNFYKIYLSSFPSTQKLREIKKRLLQIDGITRVETFTKVHEKIYKFLIFLKNISKLFLGIIFITSIMLVFKQIEIWNLEHSERMYIMALFGAPLWMRNAILIKLSFIDTLISTLLVFGIYYYFLSTNYLKELLGVENISIGINDLVQDMAWLFGLGVVISIFNVLIVSARKQKLT</sequence>
<dbReference type="InterPro" id="IPR004513">
    <property type="entry name" value="FtsX"/>
</dbReference>
<feature type="transmembrane region" description="Helical" evidence="1">
    <location>
        <begin position="244"/>
        <end position="264"/>
    </location>
</feature>
<name>A0A1W1WU24_9BACT</name>
<dbReference type="PANTHER" id="PTHR47755:SF1">
    <property type="entry name" value="CELL DIVISION PROTEIN FTSX"/>
    <property type="match status" value="1"/>
</dbReference>